<keyword evidence="3" id="KW-0158">Chromosome</keyword>
<dbReference type="EMBL" id="CACSLK010003174">
    <property type="protein sequence ID" value="CAA0808801.1"/>
    <property type="molecule type" value="Genomic_DNA"/>
</dbReference>
<dbReference type="InterPro" id="IPR016024">
    <property type="entry name" value="ARM-type_fold"/>
</dbReference>
<evidence type="ECO:0000256" key="7">
    <source>
        <dbReference type="SAM" id="MobiDB-lite"/>
    </source>
</evidence>
<feature type="domain" description="Telomere-associated protein Rif1 N-terminal" evidence="8">
    <location>
        <begin position="61"/>
        <end position="300"/>
    </location>
</feature>
<reference evidence="9" key="1">
    <citation type="submission" date="2019-12" db="EMBL/GenBank/DDBJ databases">
        <authorList>
            <person name="Scholes J."/>
        </authorList>
    </citation>
    <scope>NUCLEOTIDE SEQUENCE</scope>
</reference>
<evidence type="ECO:0000256" key="4">
    <source>
        <dbReference type="ARBA" id="ARBA00022895"/>
    </source>
</evidence>
<keyword evidence="10" id="KW-1185">Reference proteome</keyword>
<dbReference type="Gene3D" id="1.25.10.10">
    <property type="entry name" value="Leucine-rich Repeat Variant"/>
    <property type="match status" value="1"/>
</dbReference>
<dbReference type="Pfam" id="PF12231">
    <property type="entry name" value="Rif1_N"/>
    <property type="match status" value="1"/>
</dbReference>
<name>A0A9N7MEN2_STRHE</name>
<dbReference type="GO" id="GO:0005634">
    <property type="term" value="C:nucleus"/>
    <property type="evidence" value="ECO:0007669"/>
    <property type="project" value="UniProtKB-SubCell"/>
</dbReference>
<accession>A0A9N7MEN2</accession>
<evidence type="ECO:0000313" key="10">
    <source>
        <dbReference type="Proteomes" id="UP001153555"/>
    </source>
</evidence>
<organism evidence="9 10">
    <name type="scientific">Striga hermonthica</name>
    <name type="common">Purple witchweed</name>
    <name type="synonym">Buchnera hermonthica</name>
    <dbReference type="NCBI Taxonomy" id="68872"/>
    <lineage>
        <taxon>Eukaryota</taxon>
        <taxon>Viridiplantae</taxon>
        <taxon>Streptophyta</taxon>
        <taxon>Embryophyta</taxon>
        <taxon>Tracheophyta</taxon>
        <taxon>Spermatophyta</taxon>
        <taxon>Magnoliopsida</taxon>
        <taxon>eudicotyledons</taxon>
        <taxon>Gunneridae</taxon>
        <taxon>Pentapetalae</taxon>
        <taxon>asterids</taxon>
        <taxon>lamiids</taxon>
        <taxon>Lamiales</taxon>
        <taxon>Orobanchaceae</taxon>
        <taxon>Buchnereae</taxon>
        <taxon>Striga</taxon>
    </lineage>
</organism>
<gene>
    <name evidence="9" type="ORF">SHERM_11027</name>
</gene>
<evidence type="ECO:0000256" key="5">
    <source>
        <dbReference type="ARBA" id="ARBA00023242"/>
    </source>
</evidence>
<dbReference type="OrthoDB" id="5399929at2759"/>
<dbReference type="SUPFAM" id="SSF48371">
    <property type="entry name" value="ARM repeat"/>
    <property type="match status" value="1"/>
</dbReference>
<keyword evidence="4" id="KW-0779">Telomere</keyword>
<protein>
    <recommendedName>
        <fullName evidence="8">Telomere-associated protein Rif1 N-terminal domain-containing protein</fullName>
    </recommendedName>
</protein>
<dbReference type="Proteomes" id="UP001153555">
    <property type="component" value="Unassembled WGS sequence"/>
</dbReference>
<dbReference type="GO" id="GO:0000723">
    <property type="term" value="P:telomere maintenance"/>
    <property type="evidence" value="ECO:0007669"/>
    <property type="project" value="TreeGrafter"/>
</dbReference>
<evidence type="ECO:0000313" key="9">
    <source>
        <dbReference type="EMBL" id="CAA0808801.1"/>
    </source>
</evidence>
<evidence type="ECO:0000259" key="8">
    <source>
        <dbReference type="Pfam" id="PF12231"/>
    </source>
</evidence>
<comment type="caution">
    <text evidence="9">The sequence shown here is derived from an EMBL/GenBank/DDBJ whole genome shotgun (WGS) entry which is preliminary data.</text>
</comment>
<proteinExistence type="predicted"/>
<dbReference type="InterPro" id="IPR022031">
    <property type="entry name" value="Rif1_N"/>
</dbReference>
<keyword evidence="6" id="KW-0131">Cell cycle</keyword>
<evidence type="ECO:0000256" key="3">
    <source>
        <dbReference type="ARBA" id="ARBA00022454"/>
    </source>
</evidence>
<dbReference type="PANTHER" id="PTHR22928:SF3">
    <property type="entry name" value="TELOMERE-ASSOCIATED PROTEIN RIF1"/>
    <property type="match status" value="1"/>
</dbReference>
<dbReference type="PANTHER" id="PTHR22928">
    <property type="entry name" value="TELOMERE-ASSOCIATED PROTEIN RIF1"/>
    <property type="match status" value="1"/>
</dbReference>
<keyword evidence="5" id="KW-0539">Nucleus</keyword>
<dbReference type="InterPro" id="IPR011989">
    <property type="entry name" value="ARM-like"/>
</dbReference>
<evidence type="ECO:0000256" key="6">
    <source>
        <dbReference type="ARBA" id="ARBA00023306"/>
    </source>
</evidence>
<feature type="region of interest" description="Disordered" evidence="7">
    <location>
        <begin position="1035"/>
        <end position="1054"/>
    </location>
</feature>
<feature type="compositionally biased region" description="Basic and acidic residues" evidence="7">
    <location>
        <begin position="1035"/>
        <end position="1048"/>
    </location>
</feature>
<dbReference type="AlphaFoldDB" id="A0A9N7MEN2"/>
<dbReference type="GO" id="GO:0000781">
    <property type="term" value="C:chromosome, telomeric region"/>
    <property type="evidence" value="ECO:0007669"/>
    <property type="project" value="UniProtKB-SubCell"/>
</dbReference>
<comment type="subcellular location">
    <subcellularLocation>
        <location evidence="2">Chromosome</location>
        <location evidence="2">Telomere</location>
    </subcellularLocation>
    <subcellularLocation>
        <location evidence="1">Nucleus</location>
    </subcellularLocation>
</comment>
<evidence type="ECO:0000256" key="1">
    <source>
        <dbReference type="ARBA" id="ARBA00004123"/>
    </source>
</evidence>
<evidence type="ECO:0000256" key="2">
    <source>
        <dbReference type="ARBA" id="ARBA00004574"/>
    </source>
</evidence>
<sequence length="1082" mass="122214">MANSRRQMEEIRVLLPSHDKALAYSKLLHFQEIAAVDSSAMAILADSCRAILSSIVFDIANIDEEIAAQALKCLGFMIYHPNIVASIGGDDADVIIKSLVNVISVTRIKSVCNLGVWCISIQQFSPSLLDHHFQPLISAVTHALDNPIGSLSITFEAMQAVVKLACSLTEQMKDTSSLWAPPIYRRLVSMNKMDRDMSERCLLKIVPLICPPPVSLSKAIAVDMKKYLTLAVKELLDQGMKIQSLQAWRWFIRLLGPYGIKNKHLINEMLKILEQTFSDFNYQVQIASLVAWEGLIDALIEPAFLAGLTNSAVEDHVQVLNTSECNNTTIKEDRYLKIIKLIMAPVIRIMSSKCDVSLRAACLSTWSYLLHKLEASANSQLVIKSVWEPVVKVVFQLGPENKNISLWNFCLDLLDTLILGENQGNFPDLYHKEKHEASLKNSIGDHSVSWNGPLKHYPISCSRWNLSQLDFFIKMIENLVNRNSEPFVATESARLETDAALRLFGSLLETVRKAFRCVSISYNEVIRCLDTVFGFLERICILSDNERSYYGPHTCFMFLKVVSEKLEPSILESPLYKVGLEIKCSKKLKHATEIKCAKVPHICLMDFENKVLPAVYVGTFYFFLVANSNLETPDNGSLLEQMEGYFRTLLSSCDTWEVLCTFTYLLYKNATFISLSIWRVLVNCLKECLNSNNYCFVADSTSSSVVLHLLSYPFALWSWYPIKLKSHIVIEAWTSLYVSVNQASQSHKDAESFSGDLCAILNEHICQIALEFGTGTDVQLEEENCCGGFSLLCGDVITCVLKELALSFSSKMRHCVDCNGRKPVVVNSMNIAAWFMKLFRTCKRKKDPSHLSQASRLFLSALVRFTGCLNEKDDVLTFVEMISSPLLHWISETDHLDETANNQLQLLWTEMLKVLQLSRPSITFDSLFLRFQEPLLERALDHPNRAISEATINFWNSTYGAQNSLEFPKSIVPVLDKLTRNGKINICSRNRAGRYKVTNALNKSSKRVEIVGNFCDEIYSGVKRKRLELTERQKEVRRAQQGRSRDCSGHGPGIRTYTSVDFSQGIEDLSQGNDESQEIREP</sequence>